<dbReference type="AlphaFoldDB" id="A0A433D2F4"/>
<reference evidence="1 2" key="1">
    <citation type="journal article" date="2018" name="New Phytol.">
        <title>Phylogenomics of Endogonaceae and evolution of mycorrhizas within Mucoromycota.</title>
        <authorList>
            <person name="Chang Y."/>
            <person name="Desiro A."/>
            <person name="Na H."/>
            <person name="Sandor L."/>
            <person name="Lipzen A."/>
            <person name="Clum A."/>
            <person name="Barry K."/>
            <person name="Grigoriev I.V."/>
            <person name="Martin F.M."/>
            <person name="Stajich J.E."/>
            <person name="Smith M.E."/>
            <person name="Bonito G."/>
            <person name="Spatafora J.W."/>
        </authorList>
    </citation>
    <scope>NUCLEOTIDE SEQUENCE [LARGE SCALE GENOMIC DNA]</scope>
    <source>
        <strain evidence="1 2">GMNB39</strain>
    </source>
</reference>
<sequence length="462" mass="51896">MSSFCLVGHIFSMDLVKSVLPTYINAFECLRISMGEGIIVRSDYNDFDAQFYHDRVQTCAYLMLPDDDRIRLHHAIGMKSLETMESAEWLSFDIPMSFVETDDRQVLFDVVYQLNKAVSLIKENGDTGLLRRLNFEAGCKAQVSYSVDKALEYFRIAENLLPEQAWDIDSIREEVFRLKLRIADCMRIVDDNANALLYATEALSHAKDQLEKSSVVVLCIQILHNGGKYTEAYEIANRFISDFMETIPLDATVEDANEAVREAATQLGRISIENIKRLLFSKDPYHIAIMNVLNVAATTAFFKSDAIFGLYTAAMVKRSLTHGLVPSSLVGFGYLAMYYSTLANNSESTFLIAETAYELSGTLDNLSRAKVLMAYALCSAERTCTPAPEFKELMQEAFELATRAHDPMVAGIAGTIRSLIINCQPSYHYECTNFFSACYRISNVMYARTGVPTFSSKARTSI</sequence>
<protein>
    <submittedName>
        <fullName evidence="1">Uncharacterized protein</fullName>
    </submittedName>
</protein>
<dbReference type="PANTHER" id="PTHR43642">
    <property type="entry name" value="HYBRID SIGNAL TRANSDUCTION HISTIDINE KINASE G"/>
    <property type="match status" value="1"/>
</dbReference>
<accession>A0A433D2F4</accession>
<proteinExistence type="predicted"/>
<evidence type="ECO:0000313" key="1">
    <source>
        <dbReference type="EMBL" id="RUP44953.1"/>
    </source>
</evidence>
<comment type="caution">
    <text evidence="1">The sequence shown here is derived from an EMBL/GenBank/DDBJ whole genome shotgun (WGS) entry which is preliminary data.</text>
</comment>
<keyword evidence="2" id="KW-1185">Reference proteome</keyword>
<evidence type="ECO:0000313" key="2">
    <source>
        <dbReference type="Proteomes" id="UP000268093"/>
    </source>
</evidence>
<name>A0A433D2F4_9FUNG</name>
<dbReference type="Proteomes" id="UP000268093">
    <property type="component" value="Unassembled WGS sequence"/>
</dbReference>
<gene>
    <name evidence="1" type="ORF">BC936DRAFT_148815</name>
</gene>
<dbReference type="InterPro" id="IPR053159">
    <property type="entry name" value="Hybrid_Histidine_Kinase"/>
</dbReference>
<dbReference type="EMBL" id="RBNI01008044">
    <property type="protein sequence ID" value="RUP44953.1"/>
    <property type="molecule type" value="Genomic_DNA"/>
</dbReference>
<dbReference type="PANTHER" id="PTHR43642:SF1">
    <property type="entry name" value="HYBRID SIGNAL TRANSDUCTION HISTIDINE KINASE G"/>
    <property type="match status" value="1"/>
</dbReference>
<organism evidence="1 2">
    <name type="scientific">Jimgerdemannia flammicorona</name>
    <dbReference type="NCBI Taxonomy" id="994334"/>
    <lineage>
        <taxon>Eukaryota</taxon>
        <taxon>Fungi</taxon>
        <taxon>Fungi incertae sedis</taxon>
        <taxon>Mucoromycota</taxon>
        <taxon>Mucoromycotina</taxon>
        <taxon>Endogonomycetes</taxon>
        <taxon>Endogonales</taxon>
        <taxon>Endogonaceae</taxon>
        <taxon>Jimgerdemannia</taxon>
    </lineage>
</organism>